<evidence type="ECO:0000313" key="1">
    <source>
        <dbReference type="EMBL" id="ADO73757.1"/>
    </source>
</evidence>
<organism evidence="1 2">
    <name type="scientific">Stigmatella aurantiaca (strain DW4/3-1)</name>
    <dbReference type="NCBI Taxonomy" id="378806"/>
    <lineage>
        <taxon>Bacteria</taxon>
        <taxon>Pseudomonadati</taxon>
        <taxon>Myxococcota</taxon>
        <taxon>Myxococcia</taxon>
        <taxon>Myxococcales</taxon>
        <taxon>Cystobacterineae</taxon>
        <taxon>Archangiaceae</taxon>
        <taxon>Stigmatella</taxon>
    </lineage>
</organism>
<reference evidence="1 2" key="1">
    <citation type="journal article" date="2011" name="Mol. Biol. Evol.">
        <title>Comparative genomic analysis of fruiting body formation in Myxococcales.</title>
        <authorList>
            <person name="Huntley S."/>
            <person name="Hamann N."/>
            <person name="Wegener-Feldbrugge S."/>
            <person name="Treuner-Lange A."/>
            <person name="Kube M."/>
            <person name="Reinhardt R."/>
            <person name="Klages S."/>
            <person name="Muller R."/>
            <person name="Ronning C.M."/>
            <person name="Nierman W.C."/>
            <person name="Sogaard-Andersen L."/>
        </authorList>
    </citation>
    <scope>NUCLEOTIDE SEQUENCE [LARGE SCALE GENOMIC DNA]</scope>
    <source>
        <strain evidence="1 2">DW4/3-1</strain>
    </source>
</reference>
<gene>
    <name evidence="1" type="ordered locus">STAUR_5997</name>
</gene>
<evidence type="ECO:0000313" key="2">
    <source>
        <dbReference type="Proteomes" id="UP000001351"/>
    </source>
</evidence>
<protein>
    <submittedName>
        <fullName evidence="1">Uncharacterized protein</fullName>
    </submittedName>
</protein>
<sequence length="104" mass="11131">MKNLRIHAWGLALALPSARLRGEAAHGVHPGRAALRTCHGITRPLHLEPVGRWRELRAHPWPGDIGPVVMEGAAQDPPSTVAMTYSATAFAKRSGTTPEAIKSA</sequence>
<dbReference type="HOGENOM" id="CLU_2248480_0_0_7"/>
<proteinExistence type="predicted"/>
<dbReference type="Proteomes" id="UP000001351">
    <property type="component" value="Chromosome"/>
</dbReference>
<dbReference type="AlphaFoldDB" id="E3G0J2"/>
<dbReference type="EMBL" id="CP002271">
    <property type="protein sequence ID" value="ADO73757.1"/>
    <property type="molecule type" value="Genomic_DNA"/>
</dbReference>
<accession>E3G0J2</accession>
<dbReference type="KEGG" id="sur:STAUR_5997"/>
<name>E3G0J2_STIAD</name>
<keyword evidence="2" id="KW-1185">Reference proteome</keyword>
<dbReference type="STRING" id="378806.STAUR_5997"/>